<proteinExistence type="predicted"/>
<feature type="transmembrane region" description="Helical" evidence="1">
    <location>
        <begin position="12"/>
        <end position="32"/>
    </location>
</feature>
<dbReference type="RefSeq" id="WP_243646132.1">
    <property type="nucleotide sequence ID" value="NZ_SMBZ01000030.1"/>
</dbReference>
<evidence type="ECO:0000313" key="2">
    <source>
        <dbReference type="EMBL" id="TCV10896.1"/>
    </source>
</evidence>
<dbReference type="Proteomes" id="UP000295197">
    <property type="component" value="Unassembled WGS sequence"/>
</dbReference>
<evidence type="ECO:0000313" key="3">
    <source>
        <dbReference type="Proteomes" id="UP000295197"/>
    </source>
</evidence>
<keyword evidence="1" id="KW-0812">Transmembrane</keyword>
<evidence type="ECO:0000256" key="1">
    <source>
        <dbReference type="SAM" id="Phobius"/>
    </source>
</evidence>
<keyword evidence="1" id="KW-1133">Transmembrane helix</keyword>
<dbReference type="AlphaFoldDB" id="A0A4R3VUM1"/>
<comment type="caution">
    <text evidence="2">The sequence shown here is derived from an EMBL/GenBank/DDBJ whole genome shotgun (WGS) entry which is preliminary data.</text>
</comment>
<keyword evidence="1" id="KW-0472">Membrane</keyword>
<accession>A0A4R3VUM1</accession>
<protein>
    <recommendedName>
        <fullName evidence="4">AsmA-like protein</fullName>
    </recommendedName>
</protein>
<organism evidence="2 3">
    <name type="scientific">Sphingobacterium alimentarium</name>
    <dbReference type="NCBI Taxonomy" id="797292"/>
    <lineage>
        <taxon>Bacteria</taxon>
        <taxon>Pseudomonadati</taxon>
        <taxon>Bacteroidota</taxon>
        <taxon>Sphingobacteriia</taxon>
        <taxon>Sphingobacteriales</taxon>
        <taxon>Sphingobacteriaceae</taxon>
        <taxon>Sphingobacterium</taxon>
    </lineage>
</organism>
<gene>
    <name evidence="2" type="ORF">EDC17_103024</name>
</gene>
<evidence type="ECO:0008006" key="4">
    <source>
        <dbReference type="Google" id="ProtNLM"/>
    </source>
</evidence>
<dbReference type="EMBL" id="SMBZ01000030">
    <property type="protein sequence ID" value="TCV10896.1"/>
    <property type="molecule type" value="Genomic_DNA"/>
</dbReference>
<sequence>MIDFFRDTRKKWLFIGIGSFLLLLGIGFAVGMSKRQGYLDSAVVKVKEKLRQEYEVDFKVDTYRFAGLNTVEFENLLVVPKDRDTLATMEKFSVTVKLMPLIWGDIKVGGLGVKNGAVSFVKKDSLSNYDFLFKKKDPTVPEPETNTSKGFADLADRLATQFFSLIPDDLDLENFELS</sequence>
<keyword evidence="3" id="KW-1185">Reference proteome</keyword>
<name>A0A4R3VUM1_9SPHI</name>
<reference evidence="2 3" key="1">
    <citation type="submission" date="2019-03" db="EMBL/GenBank/DDBJ databases">
        <title>Genomic Encyclopedia of Type Strains, Phase IV (KMG-IV): sequencing the most valuable type-strain genomes for metagenomic binning, comparative biology and taxonomic classification.</title>
        <authorList>
            <person name="Goeker M."/>
        </authorList>
    </citation>
    <scope>NUCLEOTIDE SEQUENCE [LARGE SCALE GENOMIC DNA]</scope>
    <source>
        <strain evidence="2 3">DSM 22362</strain>
    </source>
</reference>